<feature type="compositionally biased region" description="Basic and acidic residues" evidence="1">
    <location>
        <begin position="255"/>
        <end position="271"/>
    </location>
</feature>
<gene>
    <name evidence="2" type="ORF">GUITHDRAFT_164504</name>
</gene>
<dbReference type="EnsemblProtists" id="EKX40923">
    <property type="protein sequence ID" value="EKX40923"/>
    <property type="gene ID" value="GUITHDRAFT_164504"/>
</dbReference>
<dbReference type="InterPro" id="IPR032675">
    <property type="entry name" value="LRR_dom_sf"/>
</dbReference>
<dbReference type="PROSITE" id="PS50096">
    <property type="entry name" value="IQ"/>
    <property type="match status" value="1"/>
</dbReference>
<dbReference type="KEGG" id="gtt:GUITHDRAFT_164504"/>
<dbReference type="Gene3D" id="3.80.10.10">
    <property type="entry name" value="Ribonuclease Inhibitor"/>
    <property type="match status" value="1"/>
</dbReference>
<protein>
    <submittedName>
        <fullName evidence="2 3">Uncharacterized protein</fullName>
    </submittedName>
</protein>
<dbReference type="SUPFAM" id="SSF52047">
    <property type="entry name" value="RNI-like"/>
    <property type="match status" value="1"/>
</dbReference>
<feature type="non-terminal residue" evidence="2">
    <location>
        <position position="755"/>
    </location>
</feature>
<evidence type="ECO:0000256" key="1">
    <source>
        <dbReference type="SAM" id="MobiDB-lite"/>
    </source>
</evidence>
<evidence type="ECO:0000313" key="2">
    <source>
        <dbReference type="EMBL" id="EKX40923.1"/>
    </source>
</evidence>
<evidence type="ECO:0000313" key="4">
    <source>
        <dbReference type="Proteomes" id="UP000011087"/>
    </source>
</evidence>
<reference evidence="2 4" key="1">
    <citation type="journal article" date="2012" name="Nature">
        <title>Algal genomes reveal evolutionary mosaicism and the fate of nucleomorphs.</title>
        <authorList>
            <consortium name="DOE Joint Genome Institute"/>
            <person name="Curtis B.A."/>
            <person name="Tanifuji G."/>
            <person name="Burki F."/>
            <person name="Gruber A."/>
            <person name="Irimia M."/>
            <person name="Maruyama S."/>
            <person name="Arias M.C."/>
            <person name="Ball S.G."/>
            <person name="Gile G.H."/>
            <person name="Hirakawa Y."/>
            <person name="Hopkins J.F."/>
            <person name="Kuo A."/>
            <person name="Rensing S.A."/>
            <person name="Schmutz J."/>
            <person name="Symeonidi A."/>
            <person name="Elias M."/>
            <person name="Eveleigh R.J."/>
            <person name="Herman E.K."/>
            <person name="Klute M.J."/>
            <person name="Nakayama T."/>
            <person name="Obornik M."/>
            <person name="Reyes-Prieto A."/>
            <person name="Armbrust E.V."/>
            <person name="Aves S.J."/>
            <person name="Beiko R.G."/>
            <person name="Coutinho P."/>
            <person name="Dacks J.B."/>
            <person name="Durnford D.G."/>
            <person name="Fast N.M."/>
            <person name="Green B.R."/>
            <person name="Grisdale C.J."/>
            <person name="Hempel F."/>
            <person name="Henrissat B."/>
            <person name="Hoppner M.P."/>
            <person name="Ishida K."/>
            <person name="Kim E."/>
            <person name="Koreny L."/>
            <person name="Kroth P.G."/>
            <person name="Liu Y."/>
            <person name="Malik S.B."/>
            <person name="Maier U.G."/>
            <person name="McRose D."/>
            <person name="Mock T."/>
            <person name="Neilson J.A."/>
            <person name="Onodera N.T."/>
            <person name="Poole A.M."/>
            <person name="Pritham E.J."/>
            <person name="Richards T.A."/>
            <person name="Rocap G."/>
            <person name="Roy S.W."/>
            <person name="Sarai C."/>
            <person name="Schaack S."/>
            <person name="Shirato S."/>
            <person name="Slamovits C.H."/>
            <person name="Spencer D.F."/>
            <person name="Suzuki S."/>
            <person name="Worden A.Z."/>
            <person name="Zauner S."/>
            <person name="Barry K."/>
            <person name="Bell C."/>
            <person name="Bharti A.K."/>
            <person name="Crow J.A."/>
            <person name="Grimwood J."/>
            <person name="Kramer R."/>
            <person name="Lindquist E."/>
            <person name="Lucas S."/>
            <person name="Salamov A."/>
            <person name="McFadden G.I."/>
            <person name="Lane C.E."/>
            <person name="Keeling P.J."/>
            <person name="Gray M.W."/>
            <person name="Grigoriev I.V."/>
            <person name="Archibald J.M."/>
        </authorList>
    </citation>
    <scope>NUCLEOTIDE SEQUENCE</scope>
    <source>
        <strain evidence="2 4">CCMP2712</strain>
    </source>
</reference>
<feature type="compositionally biased region" description="Basic and acidic residues" evidence="1">
    <location>
        <begin position="281"/>
        <end position="293"/>
    </location>
</feature>
<organism evidence="2">
    <name type="scientific">Guillardia theta (strain CCMP2712)</name>
    <name type="common">Cryptophyte</name>
    <dbReference type="NCBI Taxonomy" id="905079"/>
    <lineage>
        <taxon>Eukaryota</taxon>
        <taxon>Cryptophyceae</taxon>
        <taxon>Pyrenomonadales</taxon>
        <taxon>Geminigeraceae</taxon>
        <taxon>Guillardia</taxon>
    </lineage>
</organism>
<feature type="compositionally biased region" description="Basic and acidic residues" evidence="1">
    <location>
        <begin position="196"/>
        <end position="206"/>
    </location>
</feature>
<feature type="region of interest" description="Disordered" evidence="1">
    <location>
        <begin position="184"/>
        <end position="206"/>
    </location>
</feature>
<name>L1IXD3_GUITC</name>
<dbReference type="OrthoDB" id="8436363at2759"/>
<dbReference type="GeneID" id="17297659"/>
<proteinExistence type="predicted"/>
<feature type="region of interest" description="Disordered" evidence="1">
    <location>
        <begin position="246"/>
        <end position="310"/>
    </location>
</feature>
<dbReference type="Proteomes" id="UP000011087">
    <property type="component" value="Unassembled WGS sequence"/>
</dbReference>
<evidence type="ECO:0000313" key="3">
    <source>
        <dbReference type="EnsemblProtists" id="EKX40923"/>
    </source>
</evidence>
<dbReference type="HOGENOM" id="CLU_369062_0_0_1"/>
<keyword evidence="4" id="KW-1185">Reference proteome</keyword>
<feature type="region of interest" description="Disordered" evidence="1">
    <location>
        <begin position="1"/>
        <end position="63"/>
    </location>
</feature>
<dbReference type="AlphaFoldDB" id="L1IXD3"/>
<feature type="compositionally biased region" description="Low complexity" evidence="1">
    <location>
        <begin position="184"/>
        <end position="195"/>
    </location>
</feature>
<dbReference type="EMBL" id="JH993027">
    <property type="protein sequence ID" value="EKX40923.1"/>
    <property type="molecule type" value="Genomic_DNA"/>
</dbReference>
<dbReference type="RefSeq" id="XP_005827903.1">
    <property type="nucleotide sequence ID" value="XM_005827846.1"/>
</dbReference>
<feature type="compositionally biased region" description="Polar residues" evidence="1">
    <location>
        <begin position="10"/>
        <end position="21"/>
    </location>
</feature>
<feature type="compositionally biased region" description="Low complexity" evidence="1">
    <location>
        <begin position="23"/>
        <end position="47"/>
    </location>
</feature>
<accession>L1IXD3</accession>
<sequence>MHGAFVLPRSDSQSTIQSAATGRSDSQASSRDDSSLLTKQLQSTLFSQREDRPGEKQRKRSKLQSLSEDELLESLVAFAEDFGVTPSLYSSSLLEEAITELVEETHETRKRRAHKPDSGEIWRLFMDFIMLCARRVTGMKPYNNMFNGYSHHDKVALLSVRSFIQFLMMDDMEFVESVLENDSSPSMSLFSSSQQAEKESSKNKKYDNVDQARQALSKSWSHLYFLFKFFCFQEDRELPDAHKFTSMIGANPNEQSKDEDGNREQERKEVTNKLQRVPLLRLERSNSQRRALEEGDGGGSEETGYKEERRMKNLPCGPQVLDMLYKIRPQSLYEHEAKKSGARTFITENRPKVKKDLAKKVKAIMWAKRISSARAPQDMRMKTRLGRQEEVLTRVASDDLALQNKVTESWEQISRVSQDFEAAARKIQKLCRSWLTRKIISEGKFLRDGLKAWLSSNTKSDKKDEVRMRLAELIKFCRIFQLCPALISESRLVDIARAASQTSFSADKPAVVWINWSCFQSIIYEVAMFRERQKKAKDQSILKEGESELDILIRLDETVNFLLTGNGEHSFDPSQPAASIRTRVLAYSVAKDVKHKSRLAECVKKVENTLAVTHKLEKGGGKAAEQPGEQTAQSLELRRCLDGYINACRQHKLTPIHTLIAQLPKARVDLCHYSLRGHKAATFGASMEHNSWISELCLCDCRIAADELATILTAVSKTGLTKLDLSENYLNKPGLEALAEFLSSSKTLVSLKARG</sequence>
<dbReference type="PaxDb" id="55529-EKX40923"/>
<reference evidence="3" key="3">
    <citation type="submission" date="2016-03" db="UniProtKB">
        <authorList>
            <consortium name="EnsemblProtists"/>
        </authorList>
    </citation>
    <scope>IDENTIFICATION</scope>
</reference>
<reference evidence="4" key="2">
    <citation type="submission" date="2012-11" db="EMBL/GenBank/DDBJ databases">
        <authorList>
            <person name="Kuo A."/>
            <person name="Curtis B.A."/>
            <person name="Tanifuji G."/>
            <person name="Burki F."/>
            <person name="Gruber A."/>
            <person name="Irimia M."/>
            <person name="Maruyama S."/>
            <person name="Arias M.C."/>
            <person name="Ball S.G."/>
            <person name="Gile G.H."/>
            <person name="Hirakawa Y."/>
            <person name="Hopkins J.F."/>
            <person name="Rensing S.A."/>
            <person name="Schmutz J."/>
            <person name="Symeonidi A."/>
            <person name="Elias M."/>
            <person name="Eveleigh R.J."/>
            <person name="Herman E.K."/>
            <person name="Klute M.J."/>
            <person name="Nakayama T."/>
            <person name="Obornik M."/>
            <person name="Reyes-Prieto A."/>
            <person name="Armbrust E.V."/>
            <person name="Aves S.J."/>
            <person name="Beiko R.G."/>
            <person name="Coutinho P."/>
            <person name="Dacks J.B."/>
            <person name="Durnford D.G."/>
            <person name="Fast N.M."/>
            <person name="Green B.R."/>
            <person name="Grisdale C."/>
            <person name="Hempe F."/>
            <person name="Henrissat B."/>
            <person name="Hoppner M.P."/>
            <person name="Ishida K.-I."/>
            <person name="Kim E."/>
            <person name="Koreny L."/>
            <person name="Kroth P.G."/>
            <person name="Liu Y."/>
            <person name="Malik S.-B."/>
            <person name="Maier U.G."/>
            <person name="McRose D."/>
            <person name="Mock T."/>
            <person name="Neilson J.A."/>
            <person name="Onodera N.T."/>
            <person name="Poole A.M."/>
            <person name="Pritham E.J."/>
            <person name="Richards T.A."/>
            <person name="Rocap G."/>
            <person name="Roy S.W."/>
            <person name="Sarai C."/>
            <person name="Schaack S."/>
            <person name="Shirato S."/>
            <person name="Slamovits C.H."/>
            <person name="Spencer D.F."/>
            <person name="Suzuki S."/>
            <person name="Worden A.Z."/>
            <person name="Zauner S."/>
            <person name="Barry K."/>
            <person name="Bell C."/>
            <person name="Bharti A.K."/>
            <person name="Crow J.A."/>
            <person name="Grimwood J."/>
            <person name="Kramer R."/>
            <person name="Lindquist E."/>
            <person name="Lucas S."/>
            <person name="Salamov A."/>
            <person name="McFadden G.I."/>
            <person name="Lane C.E."/>
            <person name="Keeling P.J."/>
            <person name="Gray M.W."/>
            <person name="Grigoriev I.V."/>
            <person name="Archibald J.M."/>
        </authorList>
    </citation>
    <scope>NUCLEOTIDE SEQUENCE</scope>
    <source>
        <strain evidence="4">CCMP2712</strain>
    </source>
</reference>